<comment type="caution">
    <text evidence="1">The sequence shown here is derived from an EMBL/GenBank/DDBJ whole genome shotgun (WGS) entry which is preliminary data.</text>
</comment>
<dbReference type="OrthoDB" id="5333491at2759"/>
<proteinExistence type="predicted"/>
<protein>
    <submittedName>
        <fullName evidence="1">Uncharacterized protein</fullName>
    </submittedName>
</protein>
<accession>A0A9P5EQH2</accession>
<keyword evidence="2" id="KW-1185">Reference proteome</keyword>
<sequence length="482" mass="54873">MATSSPAESVQLSSDSDSLRQFDEDFSDPLRRAQVRVLHYKILLPPISEKRIKKFQSRKEAAANSVAITQALLDLFTRLQVWNSVSDAGDESGIKLVTKIESSYQPPSEDDYVHEGGPIWFFRNDLKYLGLEESLLLSSGLLPEVCVISHLHVKTGQYRLHPSLLAVLTKSLPTLRRLTFKLEMPTRRHMFQRREIRCALADAMRDASLDNLEVLEIRLYDAAPTDERFSLDVLTNSDKRDDLSMAIRDMLKLPKLRAASFLGGWIVAPSAFQTDTSFGPRLERLSFETIPVTPDGKWLVTGNIENAWENNDRPSSEESLAALDSQDSDATDYIPDHSWLREDGNYPQCFFRYTFDRRTFDPLLLSLAQGVRNMPMLRELTLVTYQGVHLQLGYFARDVRNEDFYHLDNPETSPRYKFEVENIHRPRWVMALIGDEFEFDGVWTFPSSIVTAMEEGGGRILFNADGKVLVSSGDGATFTWVT</sequence>
<gene>
    <name evidence="1" type="ORF">CGCSCA2_v008151</name>
</gene>
<dbReference type="Proteomes" id="UP000711996">
    <property type="component" value="Unassembled WGS sequence"/>
</dbReference>
<reference evidence="1" key="1">
    <citation type="submission" date="2019-06" db="EMBL/GenBank/DDBJ databases">
        <authorList>
            <person name="Gan P."/>
            <person name="Shirasu K."/>
        </authorList>
    </citation>
    <scope>NUCLEOTIDE SEQUENCE [LARGE SCALE GENOMIC DNA]</scope>
    <source>
        <strain evidence="1">CAD2</strain>
    </source>
</reference>
<dbReference type="AlphaFoldDB" id="A0A9P5EQH2"/>
<name>A0A9P5EQH2_COLSI</name>
<evidence type="ECO:0000313" key="2">
    <source>
        <dbReference type="Proteomes" id="UP000711996"/>
    </source>
</evidence>
<dbReference type="EMBL" id="QPMT01000025">
    <property type="protein sequence ID" value="KAF4857667.1"/>
    <property type="molecule type" value="Genomic_DNA"/>
</dbReference>
<organism evidence="1 2">
    <name type="scientific">Colletotrichum siamense</name>
    <name type="common">Anthracnose fungus</name>
    <dbReference type="NCBI Taxonomy" id="690259"/>
    <lineage>
        <taxon>Eukaryota</taxon>
        <taxon>Fungi</taxon>
        <taxon>Dikarya</taxon>
        <taxon>Ascomycota</taxon>
        <taxon>Pezizomycotina</taxon>
        <taxon>Sordariomycetes</taxon>
        <taxon>Hypocreomycetidae</taxon>
        <taxon>Glomerellales</taxon>
        <taxon>Glomerellaceae</taxon>
        <taxon>Colletotrichum</taxon>
        <taxon>Colletotrichum gloeosporioides species complex</taxon>
    </lineage>
</organism>
<evidence type="ECO:0000313" key="1">
    <source>
        <dbReference type="EMBL" id="KAF4857667.1"/>
    </source>
</evidence>